<dbReference type="InParanoid" id="A0A2H3DI65"/>
<evidence type="ECO:0000313" key="2">
    <source>
        <dbReference type="Proteomes" id="UP000217790"/>
    </source>
</evidence>
<evidence type="ECO:0000313" key="1">
    <source>
        <dbReference type="EMBL" id="PBK94915.1"/>
    </source>
</evidence>
<gene>
    <name evidence="1" type="ORF">ARMGADRAFT_1029258</name>
</gene>
<protein>
    <submittedName>
        <fullName evidence="1">Uncharacterized protein</fullName>
    </submittedName>
</protein>
<reference evidence="2" key="1">
    <citation type="journal article" date="2017" name="Nat. Ecol. Evol.">
        <title>Genome expansion and lineage-specific genetic innovations in the forest pathogenic fungi Armillaria.</title>
        <authorList>
            <person name="Sipos G."/>
            <person name="Prasanna A.N."/>
            <person name="Walter M.C."/>
            <person name="O'Connor E."/>
            <person name="Balint B."/>
            <person name="Krizsan K."/>
            <person name="Kiss B."/>
            <person name="Hess J."/>
            <person name="Varga T."/>
            <person name="Slot J."/>
            <person name="Riley R."/>
            <person name="Boka B."/>
            <person name="Rigling D."/>
            <person name="Barry K."/>
            <person name="Lee J."/>
            <person name="Mihaltcheva S."/>
            <person name="LaButti K."/>
            <person name="Lipzen A."/>
            <person name="Waldron R."/>
            <person name="Moloney N.M."/>
            <person name="Sperisen C."/>
            <person name="Kredics L."/>
            <person name="Vagvoelgyi C."/>
            <person name="Patrignani A."/>
            <person name="Fitzpatrick D."/>
            <person name="Nagy I."/>
            <person name="Doyle S."/>
            <person name="Anderson J.B."/>
            <person name="Grigoriev I.V."/>
            <person name="Gueldener U."/>
            <person name="Muensterkoetter M."/>
            <person name="Nagy L.G."/>
        </authorList>
    </citation>
    <scope>NUCLEOTIDE SEQUENCE [LARGE SCALE GENOMIC DNA]</scope>
    <source>
        <strain evidence="2">Ar21-2</strain>
    </source>
</reference>
<name>A0A2H3DI65_ARMGA</name>
<proteinExistence type="predicted"/>
<keyword evidence="2" id="KW-1185">Reference proteome</keyword>
<dbReference type="EMBL" id="KZ293653">
    <property type="protein sequence ID" value="PBK94915.1"/>
    <property type="molecule type" value="Genomic_DNA"/>
</dbReference>
<dbReference type="AlphaFoldDB" id="A0A2H3DI65"/>
<accession>A0A2H3DI65</accession>
<organism evidence="1 2">
    <name type="scientific">Armillaria gallica</name>
    <name type="common">Bulbous honey fungus</name>
    <name type="synonym">Armillaria bulbosa</name>
    <dbReference type="NCBI Taxonomy" id="47427"/>
    <lineage>
        <taxon>Eukaryota</taxon>
        <taxon>Fungi</taxon>
        <taxon>Dikarya</taxon>
        <taxon>Basidiomycota</taxon>
        <taxon>Agaricomycotina</taxon>
        <taxon>Agaricomycetes</taxon>
        <taxon>Agaricomycetidae</taxon>
        <taxon>Agaricales</taxon>
        <taxon>Marasmiineae</taxon>
        <taxon>Physalacriaceae</taxon>
        <taxon>Armillaria</taxon>
    </lineage>
</organism>
<sequence>MTPDIVCVMFLLLKVFSLPFWDSFIDVFLSLTITMSSLFSSTMSLPQFGNAIESAYNLLDMGMFAGGRWYRVHDSSFHQHDPYDEELARRLINNDVWHRESICYGCEKFLKGRRKKILVKNLEQGLDHRYEDRN</sequence>
<dbReference type="Proteomes" id="UP000217790">
    <property type="component" value="Unassembled WGS sequence"/>
</dbReference>